<dbReference type="AlphaFoldDB" id="A0A250F9I9"/>
<dbReference type="SUPFAM" id="SSF56524">
    <property type="entry name" value="Oxidoreductase molybdopterin-binding domain"/>
    <property type="match status" value="1"/>
</dbReference>
<dbReference type="EMBL" id="CP022384">
    <property type="protein sequence ID" value="ATA80925.1"/>
    <property type="molecule type" value="Genomic_DNA"/>
</dbReference>
<feature type="region of interest" description="Disordered" evidence="1">
    <location>
        <begin position="22"/>
        <end position="45"/>
    </location>
</feature>
<reference evidence="3" key="1">
    <citation type="submission" date="2017-06" db="EMBL/GenBank/DDBJ databases">
        <title>Capnocytophaga spp. assemblies.</title>
        <authorList>
            <person name="Gulvik C.A."/>
        </authorList>
    </citation>
    <scope>NUCLEOTIDE SEQUENCE [LARGE SCALE GENOMIC DNA]</scope>
    <source>
        <strain evidence="3">H6253</strain>
    </source>
</reference>
<dbReference type="KEGG" id="clk:CGC53_00430"/>
<name>A0A250F9I9_9FLAO</name>
<feature type="compositionally biased region" description="Polar residues" evidence="1">
    <location>
        <begin position="22"/>
        <end position="31"/>
    </location>
</feature>
<organism evidence="2 3">
    <name type="scientific">Capnocytophaga leadbetteri</name>
    <dbReference type="NCBI Taxonomy" id="327575"/>
    <lineage>
        <taxon>Bacteria</taxon>
        <taxon>Pseudomonadati</taxon>
        <taxon>Bacteroidota</taxon>
        <taxon>Flavobacteriia</taxon>
        <taxon>Flavobacteriales</taxon>
        <taxon>Flavobacteriaceae</taxon>
        <taxon>Capnocytophaga</taxon>
    </lineage>
</organism>
<feature type="compositionally biased region" description="Low complexity" evidence="1">
    <location>
        <begin position="32"/>
        <end position="42"/>
    </location>
</feature>
<evidence type="ECO:0000313" key="3">
    <source>
        <dbReference type="Proteomes" id="UP000217276"/>
    </source>
</evidence>
<sequence>MKHLNFFTFVALLSLGITNCKQTNNSQENNPSTTQSATATTTREAEVPAEGYLSTNVQVKGEVENPFTITVNSLQRLDVKSLKSFDVVCQTGVTTSGAQQAKGVLLTDILEKAVIKKEGHKDRNFYIVVRATDGYMATFSWIELFINNTGKGVYLIYEKDSKPLEETGEMELISNNDEKTGPRHVSWVKSIEVYRVK</sequence>
<evidence type="ECO:0000256" key="1">
    <source>
        <dbReference type="SAM" id="MobiDB-lite"/>
    </source>
</evidence>
<accession>A0A250F9I9</accession>
<dbReference type="InterPro" id="IPR036374">
    <property type="entry name" value="OxRdtase_Mopterin-bd_sf"/>
</dbReference>
<proteinExistence type="predicted"/>
<gene>
    <name evidence="2" type="ORF">CGC53_00430</name>
</gene>
<keyword evidence="3" id="KW-1185">Reference proteome</keyword>
<dbReference type="RefSeq" id="WP_095912866.1">
    <property type="nucleotide sequence ID" value="NZ_CP022384.1"/>
</dbReference>
<dbReference type="Proteomes" id="UP000217276">
    <property type="component" value="Chromosome"/>
</dbReference>
<dbReference type="Gene3D" id="3.90.420.10">
    <property type="entry name" value="Oxidoreductase, molybdopterin-binding domain"/>
    <property type="match status" value="1"/>
</dbReference>
<protein>
    <submittedName>
        <fullName evidence="2">Uncharacterized protein</fullName>
    </submittedName>
</protein>
<evidence type="ECO:0000313" key="2">
    <source>
        <dbReference type="EMBL" id="ATA80925.1"/>
    </source>
</evidence>